<protein>
    <recommendedName>
        <fullName evidence="3">Four-helix bundle copper-binding protein</fullName>
    </recommendedName>
</protein>
<dbReference type="EMBL" id="FOXS01000005">
    <property type="protein sequence ID" value="SFQ68446.1"/>
    <property type="molecule type" value="Genomic_DNA"/>
</dbReference>
<dbReference type="Gene3D" id="1.20.1270.360">
    <property type="match status" value="1"/>
</dbReference>
<accession>A0A1I6AIC0</accession>
<reference evidence="2" key="1">
    <citation type="submission" date="2016-10" db="EMBL/GenBank/DDBJ databases">
        <authorList>
            <person name="Varghese N."/>
            <person name="Submissions S."/>
        </authorList>
    </citation>
    <scope>NUCLEOTIDE SEQUENCE [LARGE SCALE GENOMIC DNA]</scope>
    <source>
        <strain evidence="2">OR362-8,ATCC BAA-1266,JCM 13504</strain>
    </source>
</reference>
<dbReference type="PANTHER" id="PTHR37310">
    <property type="entry name" value="CYTOPLASMIC PROTEIN-RELATED"/>
    <property type="match status" value="1"/>
</dbReference>
<gene>
    <name evidence="1" type="ORF">SAMN04515668_3714</name>
</gene>
<dbReference type="OrthoDB" id="5396211at2"/>
<dbReference type="InterPro" id="IPR044543">
    <property type="entry name" value="YHJQ-like"/>
</dbReference>
<dbReference type="InterPro" id="IPR005560">
    <property type="entry name" value="Csp_YhjQ"/>
</dbReference>
<dbReference type="CDD" id="cd08026">
    <property type="entry name" value="DUF326"/>
    <property type="match status" value="1"/>
</dbReference>
<evidence type="ECO:0000313" key="2">
    <source>
        <dbReference type="Proteomes" id="UP000199029"/>
    </source>
</evidence>
<sequence length="114" mass="12712">MLPLLPRQQHVLDALNACIAACEIQTVDGLDYPDTHRSVRLSRDCADLCRLAAAFVLRGAEHTPHILRECAELCRVCADESTQFSYEAFRKCTDTCRRAEDACRTAFVRSAVPA</sequence>
<keyword evidence="2" id="KW-1185">Reference proteome</keyword>
<dbReference type="PANTHER" id="PTHR37310:SF1">
    <property type="entry name" value="CYTOPLASMIC PROTEIN"/>
    <property type="match status" value="1"/>
</dbReference>
<evidence type="ECO:0008006" key="3">
    <source>
        <dbReference type="Google" id="ProtNLM"/>
    </source>
</evidence>
<dbReference type="Proteomes" id="UP000199029">
    <property type="component" value="Unassembled WGS sequence"/>
</dbReference>
<dbReference type="RefSeq" id="WP_092676932.1">
    <property type="nucleotide sequence ID" value="NZ_FOXS01000005.1"/>
</dbReference>
<dbReference type="AlphaFoldDB" id="A0A1I6AIC0"/>
<proteinExistence type="predicted"/>
<organism evidence="1 2">
    <name type="scientific">Hymenobacter arizonensis</name>
    <name type="common">Siccationidurans arizonensis</name>
    <dbReference type="NCBI Taxonomy" id="1227077"/>
    <lineage>
        <taxon>Bacteria</taxon>
        <taxon>Pseudomonadati</taxon>
        <taxon>Bacteroidota</taxon>
        <taxon>Cytophagia</taxon>
        <taxon>Cytophagales</taxon>
        <taxon>Hymenobacteraceae</taxon>
        <taxon>Hymenobacter</taxon>
    </lineage>
</organism>
<name>A0A1I6AIC0_HYMAR</name>
<dbReference type="Pfam" id="PF03860">
    <property type="entry name" value="Csp"/>
    <property type="match status" value="1"/>
</dbReference>
<evidence type="ECO:0000313" key="1">
    <source>
        <dbReference type="EMBL" id="SFQ68446.1"/>
    </source>
</evidence>